<comment type="caution">
    <text evidence="1">The sequence shown here is derived from an EMBL/GenBank/DDBJ whole genome shotgun (WGS) entry which is preliminary data.</text>
</comment>
<evidence type="ECO:0000313" key="2">
    <source>
        <dbReference type="Proteomes" id="UP001151760"/>
    </source>
</evidence>
<dbReference type="Proteomes" id="UP001151760">
    <property type="component" value="Unassembled WGS sequence"/>
</dbReference>
<gene>
    <name evidence="1" type="ORF">Tco_0940088</name>
</gene>
<protein>
    <submittedName>
        <fullName evidence="1">Uncharacterized protein</fullName>
    </submittedName>
</protein>
<sequence length="379" mass="43308">MSLAAVFQREAMEEEHWGEYYRRNAMELSERMRQRDVAIGHLQLTKNRLIIGRVAAYLREIQLGDMKKLDWYMTTVIESHHRLHRKRWFSQFSTSQIDKEFSSSLPYYPHLVCGGPFFGYLLWRLTSLPTRFGGLGLYSAKVVSSYAFVASRAQSWVLQDHILRDNDICGMDDDYVSALTYLRDTIPSFDFSGFTNKDTAPSKAQQTLESVLFIEIVKDIEVHFDMTMRQKACLDSFGEHAVYCKGLSGFKYRHDMVMDVIFNICRKHACVDLTGVSPLVGLSSHGFIASQAALKAASCKVTKHKKTYIKNQHVFISFAFDTFGFLAPEAVELLNRVQRVMHINVMTPRSTDVVFKRFGFAIQKGVAAQLVARLPSTTM</sequence>
<accession>A0ABQ5DMR6</accession>
<evidence type="ECO:0000313" key="1">
    <source>
        <dbReference type="EMBL" id="GJT40223.1"/>
    </source>
</evidence>
<organism evidence="1 2">
    <name type="scientific">Tanacetum coccineum</name>
    <dbReference type="NCBI Taxonomy" id="301880"/>
    <lineage>
        <taxon>Eukaryota</taxon>
        <taxon>Viridiplantae</taxon>
        <taxon>Streptophyta</taxon>
        <taxon>Embryophyta</taxon>
        <taxon>Tracheophyta</taxon>
        <taxon>Spermatophyta</taxon>
        <taxon>Magnoliopsida</taxon>
        <taxon>eudicotyledons</taxon>
        <taxon>Gunneridae</taxon>
        <taxon>Pentapetalae</taxon>
        <taxon>asterids</taxon>
        <taxon>campanulids</taxon>
        <taxon>Asterales</taxon>
        <taxon>Asteraceae</taxon>
        <taxon>Asteroideae</taxon>
        <taxon>Anthemideae</taxon>
        <taxon>Anthemidinae</taxon>
        <taxon>Tanacetum</taxon>
    </lineage>
</organism>
<keyword evidence="2" id="KW-1185">Reference proteome</keyword>
<reference evidence="1" key="2">
    <citation type="submission" date="2022-01" db="EMBL/GenBank/DDBJ databases">
        <authorList>
            <person name="Yamashiro T."/>
            <person name="Shiraishi A."/>
            <person name="Satake H."/>
            <person name="Nakayama K."/>
        </authorList>
    </citation>
    <scope>NUCLEOTIDE SEQUENCE</scope>
</reference>
<proteinExistence type="predicted"/>
<dbReference type="PANTHER" id="PTHR48462:SF1">
    <property type="entry name" value="PROTEIN, PUTATIVE-RELATED"/>
    <property type="match status" value="1"/>
</dbReference>
<reference evidence="1" key="1">
    <citation type="journal article" date="2022" name="Int. J. Mol. Sci.">
        <title>Draft Genome of Tanacetum Coccineum: Genomic Comparison of Closely Related Tanacetum-Family Plants.</title>
        <authorList>
            <person name="Yamashiro T."/>
            <person name="Shiraishi A."/>
            <person name="Nakayama K."/>
            <person name="Satake H."/>
        </authorList>
    </citation>
    <scope>NUCLEOTIDE SEQUENCE</scope>
</reference>
<name>A0ABQ5DMR6_9ASTR</name>
<dbReference type="PANTHER" id="PTHR48462">
    <property type="entry name" value="PROTEIN, PUTATIVE-RELATED"/>
    <property type="match status" value="1"/>
</dbReference>
<dbReference type="EMBL" id="BQNB010015454">
    <property type="protein sequence ID" value="GJT40223.1"/>
    <property type="molecule type" value="Genomic_DNA"/>
</dbReference>